<evidence type="ECO:0008006" key="3">
    <source>
        <dbReference type="Google" id="ProtNLM"/>
    </source>
</evidence>
<gene>
    <name evidence="1" type="ORF">BN1723_014913</name>
</gene>
<protein>
    <recommendedName>
        <fullName evidence="3">AB hydrolase-1 domain-containing protein</fullName>
    </recommendedName>
</protein>
<evidence type="ECO:0000313" key="1">
    <source>
        <dbReference type="EMBL" id="CRK34806.1"/>
    </source>
</evidence>
<proteinExistence type="predicted"/>
<accession>A0A0G4MKR2</accession>
<dbReference type="PANTHER" id="PTHR45763:SF46">
    <property type="entry name" value="AB HYDROLASE-1 DOMAIN-CONTAINING PROTEIN"/>
    <property type="match status" value="1"/>
</dbReference>
<name>A0A0G4MKR2_VERLO</name>
<dbReference type="Gene3D" id="3.40.50.1820">
    <property type="entry name" value="alpha/beta hydrolase"/>
    <property type="match status" value="1"/>
</dbReference>
<sequence length="312" mass="34469">MAPHEKAVGEETGLGLSDGRILSYAEYGEPSGAPVLFFHGFPGSHKEAALWHDSAVRYSVRLIAPDRPGIGFSSYQPERRFLDWPADISPLTSQLGLVGRDCRILAVAGGSPYALACLHEQSTASKHDLPQFRGTAIVSGIYPLSLGSTGIKLSTRITLWIVGHLWFLLVPLLDWLMGKPARTDPELFRTRLLKEAKGRPFVDRKCLADNKEFADGFIESARHSFAQDSRGAAYEAGLMGRAWGFDLQSIVGNNLTMWQGGFDDACPVTLARRAQDKLTGSALKVFEYEGHLTIWARRQDVIWEALLDNDVR</sequence>
<dbReference type="SUPFAM" id="SSF53474">
    <property type="entry name" value="alpha/beta-Hydrolases"/>
    <property type="match status" value="1"/>
</dbReference>
<dbReference type="Proteomes" id="UP000045706">
    <property type="component" value="Unassembled WGS sequence"/>
</dbReference>
<reference evidence="2" key="1">
    <citation type="submission" date="2015-05" db="EMBL/GenBank/DDBJ databases">
        <authorList>
            <person name="Fogelqvist Johan"/>
        </authorList>
    </citation>
    <scope>NUCLEOTIDE SEQUENCE [LARGE SCALE GENOMIC DNA]</scope>
</reference>
<dbReference type="PANTHER" id="PTHR45763">
    <property type="entry name" value="HYDROLASE, ALPHA/BETA FOLD FAMILY PROTEIN, EXPRESSED-RELATED"/>
    <property type="match status" value="1"/>
</dbReference>
<organism evidence="1 2">
    <name type="scientific">Verticillium longisporum</name>
    <name type="common">Verticillium dahliae var. longisporum</name>
    <dbReference type="NCBI Taxonomy" id="100787"/>
    <lineage>
        <taxon>Eukaryota</taxon>
        <taxon>Fungi</taxon>
        <taxon>Dikarya</taxon>
        <taxon>Ascomycota</taxon>
        <taxon>Pezizomycotina</taxon>
        <taxon>Sordariomycetes</taxon>
        <taxon>Hypocreomycetidae</taxon>
        <taxon>Glomerellales</taxon>
        <taxon>Plectosphaerellaceae</taxon>
        <taxon>Verticillium</taxon>
    </lineage>
</organism>
<dbReference type="InterPro" id="IPR029058">
    <property type="entry name" value="AB_hydrolase_fold"/>
</dbReference>
<dbReference type="EMBL" id="CVQI01027113">
    <property type="protein sequence ID" value="CRK34806.1"/>
    <property type="molecule type" value="Genomic_DNA"/>
</dbReference>
<evidence type="ECO:0000313" key="2">
    <source>
        <dbReference type="Proteomes" id="UP000045706"/>
    </source>
</evidence>
<dbReference type="AlphaFoldDB" id="A0A0G4MKR2"/>